<feature type="transmembrane region" description="Helical" evidence="9">
    <location>
        <begin position="68"/>
        <end position="88"/>
    </location>
</feature>
<dbReference type="UniPathway" id="UPA00148"/>
<gene>
    <name evidence="9 10" type="primary">cobD</name>
    <name evidence="10" type="ORF">IFE08_11790</name>
</gene>
<dbReference type="NCBIfam" id="TIGR00380">
    <property type="entry name" value="cobal_cbiB"/>
    <property type="match status" value="1"/>
</dbReference>
<keyword evidence="8 9" id="KW-0472">Membrane</keyword>
<dbReference type="GO" id="GO:0048472">
    <property type="term" value="F:threonine-phosphate decarboxylase activity"/>
    <property type="evidence" value="ECO:0007669"/>
    <property type="project" value="InterPro"/>
</dbReference>
<protein>
    <recommendedName>
        <fullName evidence="9">Cobalamin biosynthesis protein CobD</fullName>
    </recommendedName>
</protein>
<evidence type="ECO:0000256" key="9">
    <source>
        <dbReference type="HAMAP-Rule" id="MF_00024"/>
    </source>
</evidence>
<evidence type="ECO:0000256" key="1">
    <source>
        <dbReference type="ARBA" id="ARBA00004651"/>
    </source>
</evidence>
<sequence>MLSRNLVFFNYKLNAGILIFACLLDFILGDPYSFPHPVKLIGKLIRIEEKAARKICGSYGQGLRLSGFFIGLFNTAAAFCVIFFPLELIRAHRFIYFCTSVLICYTCIAARCMHKEAVKVFRSFKNGIKEARKQVSNIVGRDTENLDEEGVIRACVETVAENSGDGVIAPIFFIMLFGAAGGMAYKAINTMDSMLGYKNEKYSDLGFFPAKLDDAANYIPARLCALFMLISAFLCFKSEFNLKNGFKIWRRDRLKHASPNAAHPESVAAGLLGIRLAGPNYYDGFLEEKPYIGDALKQIEKNDILKTVKLMYVSEILSVLLYALPCIFL</sequence>
<dbReference type="PANTHER" id="PTHR34308">
    <property type="entry name" value="COBALAMIN BIOSYNTHESIS PROTEIN CBIB"/>
    <property type="match status" value="1"/>
</dbReference>
<evidence type="ECO:0000256" key="8">
    <source>
        <dbReference type="ARBA" id="ARBA00023136"/>
    </source>
</evidence>
<feature type="transmembrane region" description="Helical" evidence="9">
    <location>
        <begin position="167"/>
        <end position="188"/>
    </location>
</feature>
<comment type="caution">
    <text evidence="9">Lacks conserved residue(s) required for the propagation of feature annotation.</text>
</comment>
<keyword evidence="4 9" id="KW-1003">Cell membrane</keyword>
<feature type="transmembrane region" description="Helical" evidence="9">
    <location>
        <begin position="6"/>
        <end position="28"/>
    </location>
</feature>
<dbReference type="GO" id="GO:0009236">
    <property type="term" value="P:cobalamin biosynthetic process"/>
    <property type="evidence" value="ECO:0007669"/>
    <property type="project" value="UniProtKB-UniRule"/>
</dbReference>
<keyword evidence="7 9" id="KW-1133">Transmembrane helix</keyword>
<comment type="pathway">
    <text evidence="2 9">Cofactor biosynthesis; adenosylcobalamin biosynthesis.</text>
</comment>
<dbReference type="GO" id="GO:0005886">
    <property type="term" value="C:plasma membrane"/>
    <property type="evidence" value="ECO:0007669"/>
    <property type="project" value="UniProtKB-SubCell"/>
</dbReference>
<evidence type="ECO:0000256" key="6">
    <source>
        <dbReference type="ARBA" id="ARBA00022692"/>
    </source>
</evidence>
<comment type="similarity">
    <text evidence="3 9">Belongs to the CobD/CbiB family.</text>
</comment>
<dbReference type="InterPro" id="IPR004485">
    <property type="entry name" value="Cobalamin_biosynth_CobD/CbiB"/>
</dbReference>
<dbReference type="EMBL" id="CP061839">
    <property type="protein sequence ID" value="QOW62225.1"/>
    <property type="molecule type" value="Genomic_DNA"/>
</dbReference>
<evidence type="ECO:0000256" key="7">
    <source>
        <dbReference type="ARBA" id="ARBA00022989"/>
    </source>
</evidence>
<dbReference type="GO" id="GO:0015420">
    <property type="term" value="F:ABC-type vitamin B12 transporter activity"/>
    <property type="evidence" value="ECO:0007669"/>
    <property type="project" value="UniProtKB-UniRule"/>
</dbReference>
<evidence type="ECO:0000256" key="4">
    <source>
        <dbReference type="ARBA" id="ARBA00022475"/>
    </source>
</evidence>
<keyword evidence="5 9" id="KW-0169">Cobalamin biosynthesis</keyword>
<evidence type="ECO:0000256" key="2">
    <source>
        <dbReference type="ARBA" id="ARBA00004953"/>
    </source>
</evidence>
<evidence type="ECO:0000313" key="11">
    <source>
        <dbReference type="Proteomes" id="UP000593915"/>
    </source>
</evidence>
<accession>A0A7S7AXC3</accession>
<dbReference type="Proteomes" id="UP000593915">
    <property type="component" value="Chromosome"/>
</dbReference>
<dbReference type="Pfam" id="PF03186">
    <property type="entry name" value="CobD_Cbib"/>
    <property type="match status" value="1"/>
</dbReference>
<feature type="transmembrane region" description="Helical" evidence="9">
    <location>
        <begin position="94"/>
        <end position="113"/>
    </location>
</feature>
<dbReference type="HAMAP" id="MF_00024">
    <property type="entry name" value="CobD_CbiB"/>
    <property type="match status" value="1"/>
</dbReference>
<evidence type="ECO:0000313" key="10">
    <source>
        <dbReference type="EMBL" id="QOW62225.1"/>
    </source>
</evidence>
<dbReference type="AlphaFoldDB" id="A0A7S7AXC3"/>
<comment type="subcellular location">
    <subcellularLocation>
        <location evidence="1 9">Cell membrane</location>
        <topology evidence="1 9">Multi-pass membrane protein</topology>
    </subcellularLocation>
</comment>
<name>A0A7S7AXC3_9SPIR</name>
<comment type="function">
    <text evidence="9">Converts cobyric acid to cobinamide by the addition of aminopropanol on the F carboxylic group.</text>
</comment>
<organism evidence="10 11">
    <name type="scientific">Treponema pedis</name>
    <dbReference type="NCBI Taxonomy" id="409322"/>
    <lineage>
        <taxon>Bacteria</taxon>
        <taxon>Pseudomonadati</taxon>
        <taxon>Spirochaetota</taxon>
        <taxon>Spirochaetia</taxon>
        <taxon>Spirochaetales</taxon>
        <taxon>Treponemataceae</taxon>
        <taxon>Treponema</taxon>
    </lineage>
</organism>
<evidence type="ECO:0000256" key="3">
    <source>
        <dbReference type="ARBA" id="ARBA00006263"/>
    </source>
</evidence>
<evidence type="ECO:0000256" key="5">
    <source>
        <dbReference type="ARBA" id="ARBA00022573"/>
    </source>
</evidence>
<proteinExistence type="inferred from homology"/>
<dbReference type="PANTHER" id="PTHR34308:SF1">
    <property type="entry name" value="COBALAMIN BIOSYNTHESIS PROTEIN CBIB"/>
    <property type="match status" value="1"/>
</dbReference>
<keyword evidence="6 9" id="KW-0812">Transmembrane</keyword>
<reference evidence="10 11" key="1">
    <citation type="submission" date="2020-09" db="EMBL/GenBank/DDBJ databases">
        <title>Characterization of Treponema spp. from bovine digital dermatitis in Korea.</title>
        <authorList>
            <person name="Espiritu H.M."/>
            <person name="Cho Y.I."/>
            <person name="Mamuad L."/>
        </authorList>
    </citation>
    <scope>NUCLEOTIDE SEQUENCE [LARGE SCALE GENOMIC DNA]</scope>
    <source>
        <strain evidence="10 11">KS1</strain>
    </source>
</reference>